<feature type="active site" evidence="6">
    <location>
        <position position="166"/>
    </location>
</feature>
<evidence type="ECO:0000256" key="4">
    <source>
        <dbReference type="ARBA" id="ARBA00023235"/>
    </source>
</evidence>
<evidence type="ECO:0000256" key="3">
    <source>
        <dbReference type="ARBA" id="ARBA00012083"/>
    </source>
</evidence>
<comment type="caution">
    <text evidence="8">The sequence shown here is derived from an EMBL/GenBank/DDBJ whole genome shotgun (WGS) entry which is preliminary data.</text>
</comment>
<accession>A0A2P6NT43</accession>
<evidence type="ECO:0000313" key="9">
    <source>
        <dbReference type="Proteomes" id="UP000241769"/>
    </source>
</evidence>
<dbReference type="CDD" id="cd09020">
    <property type="entry name" value="D-hex-6-P-epi_like"/>
    <property type="match status" value="1"/>
</dbReference>
<dbReference type="Proteomes" id="UP000241769">
    <property type="component" value="Unassembled WGS sequence"/>
</dbReference>
<evidence type="ECO:0000256" key="5">
    <source>
        <dbReference type="PIRNR" id="PIRNR016020"/>
    </source>
</evidence>
<dbReference type="InterPro" id="IPR014718">
    <property type="entry name" value="GH-type_carb-bd"/>
</dbReference>
<dbReference type="Gene3D" id="2.70.98.10">
    <property type="match status" value="1"/>
</dbReference>
<dbReference type="GO" id="GO:0030246">
    <property type="term" value="F:carbohydrate binding"/>
    <property type="evidence" value="ECO:0007669"/>
    <property type="project" value="UniProtKB-UniRule"/>
</dbReference>
<gene>
    <name evidence="8" type="ORF">PROFUN_01373</name>
</gene>
<dbReference type="PANTHER" id="PTHR11122:SF13">
    <property type="entry name" value="GLUCOSE-6-PHOSPHATE 1-EPIMERASE"/>
    <property type="match status" value="1"/>
</dbReference>
<evidence type="ECO:0000256" key="2">
    <source>
        <dbReference type="ARBA" id="ARBA00005866"/>
    </source>
</evidence>
<dbReference type="GO" id="GO:0047938">
    <property type="term" value="F:glucose-6-phosphate 1-epimerase activity"/>
    <property type="evidence" value="ECO:0007669"/>
    <property type="project" value="UniProtKB-UniRule"/>
</dbReference>
<reference evidence="8 9" key="1">
    <citation type="journal article" date="2018" name="Genome Biol. Evol.">
        <title>Multiple Roots of Fruiting Body Formation in Amoebozoa.</title>
        <authorList>
            <person name="Hillmann F."/>
            <person name="Forbes G."/>
            <person name="Novohradska S."/>
            <person name="Ferling I."/>
            <person name="Riege K."/>
            <person name="Groth M."/>
            <person name="Westermann M."/>
            <person name="Marz M."/>
            <person name="Spaller T."/>
            <person name="Winckler T."/>
            <person name="Schaap P."/>
            <person name="Glockner G."/>
        </authorList>
    </citation>
    <scope>NUCLEOTIDE SEQUENCE [LARGE SCALE GENOMIC DNA]</scope>
    <source>
        <strain evidence="8 9">Jena</strain>
    </source>
</reference>
<proteinExistence type="inferred from homology"/>
<comment type="similarity">
    <text evidence="2 5">Belongs to the glucose-6-phosphate 1-epimerase family.</text>
</comment>
<dbReference type="InterPro" id="IPR011013">
    <property type="entry name" value="Gal_mutarotase_sf_dom"/>
</dbReference>
<keyword evidence="4 5" id="KW-0413">Isomerase</keyword>
<dbReference type="PIRSF" id="PIRSF016020">
    <property type="entry name" value="PHexose_mutarotase"/>
    <property type="match status" value="1"/>
</dbReference>
<feature type="active site" evidence="6">
    <location>
        <position position="269"/>
    </location>
</feature>
<dbReference type="FunCoup" id="A0A2P6NT43">
    <property type="interactions" value="93"/>
</dbReference>
<dbReference type="OrthoDB" id="1659429at2759"/>
<evidence type="ECO:0000256" key="6">
    <source>
        <dbReference type="PIRSR" id="PIRSR016020-1"/>
    </source>
</evidence>
<feature type="binding site" evidence="7">
    <location>
        <position position="74"/>
    </location>
    <ligand>
        <name>substrate</name>
    </ligand>
</feature>
<dbReference type="GO" id="GO:0005975">
    <property type="term" value="P:carbohydrate metabolic process"/>
    <property type="evidence" value="ECO:0007669"/>
    <property type="project" value="InterPro"/>
</dbReference>
<dbReference type="SUPFAM" id="SSF74650">
    <property type="entry name" value="Galactose mutarotase-like"/>
    <property type="match status" value="1"/>
</dbReference>
<sequence length="294" mass="32642">MSFNKDLAKSNANGSVSLHEGENGFPFVTLQTAAGASAKIYLYGAHVATFKDSKGRDHLFMSSKAEFKQGKALRGGIPICWPQFGPGKLPQHGFARNSTWQLNDTKVEEGVTSATFLLKDSEETKKVFPHSFELHYTVELKGDEMNTVFLVKNCGSDAFDWTGALHTYFNVAAIDSTSVKGLKGFTYVDKVQDAKEFEEKGEDIKFTSQLDRVYLKGASNDVHIQDTEGTEKVTFSSWKDVVVWNPWVEKAGGMSDLGEGEWKKYVCVEAVQVSDVVRLEPQQSWSGTYAFSKL</sequence>
<dbReference type="PANTHER" id="PTHR11122">
    <property type="entry name" value="APOSPORY-ASSOCIATED PROTEIN C-RELATED"/>
    <property type="match status" value="1"/>
</dbReference>
<evidence type="ECO:0000256" key="1">
    <source>
        <dbReference type="ARBA" id="ARBA00001096"/>
    </source>
</evidence>
<protein>
    <recommendedName>
        <fullName evidence="3 5">glucose-6-phosphate 1-epimerase</fullName>
        <ecNumber evidence="3 5">5.1.3.15</ecNumber>
    </recommendedName>
</protein>
<comment type="catalytic activity">
    <reaction evidence="1">
        <text>alpha-D-glucose 6-phosphate = beta-D-glucose 6-phosphate</text>
        <dbReference type="Rhea" id="RHEA:16249"/>
        <dbReference type="ChEBI" id="CHEBI:58225"/>
        <dbReference type="ChEBI" id="CHEBI:58247"/>
        <dbReference type="EC" id="5.1.3.15"/>
    </reaction>
</comment>
<dbReference type="InterPro" id="IPR008183">
    <property type="entry name" value="Aldose_1/G6P_1-epimerase"/>
</dbReference>
<feature type="binding site" evidence="7">
    <location>
        <position position="96"/>
    </location>
    <ligand>
        <name>substrate</name>
    </ligand>
</feature>
<keyword evidence="9" id="KW-1185">Reference proteome</keyword>
<feature type="binding site" evidence="7">
    <location>
        <position position="91"/>
    </location>
    <ligand>
        <name>substrate</name>
    </ligand>
</feature>
<dbReference type="STRING" id="1890364.A0A2P6NT43"/>
<organism evidence="8 9">
    <name type="scientific">Planoprotostelium fungivorum</name>
    <dbReference type="NCBI Taxonomy" id="1890364"/>
    <lineage>
        <taxon>Eukaryota</taxon>
        <taxon>Amoebozoa</taxon>
        <taxon>Evosea</taxon>
        <taxon>Variosea</taxon>
        <taxon>Cavosteliida</taxon>
        <taxon>Cavosteliaceae</taxon>
        <taxon>Planoprotostelium</taxon>
    </lineage>
</organism>
<evidence type="ECO:0000256" key="7">
    <source>
        <dbReference type="PIRSR" id="PIRSR016020-2"/>
    </source>
</evidence>
<name>A0A2P6NT43_9EUKA</name>
<dbReference type="InterPro" id="IPR025532">
    <property type="entry name" value="G6P_1-epimerase"/>
</dbReference>
<dbReference type="EMBL" id="MDYQ01000022">
    <property type="protein sequence ID" value="PRP87111.1"/>
    <property type="molecule type" value="Genomic_DNA"/>
</dbReference>
<dbReference type="GO" id="GO:0005737">
    <property type="term" value="C:cytoplasm"/>
    <property type="evidence" value="ECO:0007669"/>
    <property type="project" value="TreeGrafter"/>
</dbReference>
<dbReference type="InParanoid" id="A0A2P6NT43"/>
<dbReference type="Pfam" id="PF01263">
    <property type="entry name" value="Aldose_epim"/>
    <property type="match status" value="1"/>
</dbReference>
<dbReference type="EC" id="5.1.3.15" evidence="3 5"/>
<evidence type="ECO:0000313" key="8">
    <source>
        <dbReference type="EMBL" id="PRP87111.1"/>
    </source>
</evidence>
<dbReference type="AlphaFoldDB" id="A0A2P6NT43"/>